<dbReference type="AlphaFoldDB" id="A0A8H4UEC4"/>
<dbReference type="OrthoDB" id="37537at2759"/>
<organism evidence="3 4">
    <name type="scientific">Fusarium zealandicum</name>
    <dbReference type="NCBI Taxonomy" id="1053134"/>
    <lineage>
        <taxon>Eukaryota</taxon>
        <taxon>Fungi</taxon>
        <taxon>Dikarya</taxon>
        <taxon>Ascomycota</taxon>
        <taxon>Pezizomycotina</taxon>
        <taxon>Sordariomycetes</taxon>
        <taxon>Hypocreomycetidae</taxon>
        <taxon>Hypocreales</taxon>
        <taxon>Nectriaceae</taxon>
        <taxon>Fusarium</taxon>
        <taxon>Fusarium staphyleae species complex</taxon>
    </lineage>
</organism>
<dbReference type="Pfam" id="PF00248">
    <property type="entry name" value="Aldo_ket_red"/>
    <property type="match status" value="1"/>
</dbReference>
<feature type="domain" description="NADP-dependent oxidoreductase" evidence="2">
    <location>
        <begin position="24"/>
        <end position="82"/>
    </location>
</feature>
<name>A0A8H4UEC4_9HYPO</name>
<evidence type="ECO:0000256" key="1">
    <source>
        <dbReference type="ARBA" id="ARBA00023002"/>
    </source>
</evidence>
<comment type="caution">
    <text evidence="3">The sequence shown here is derived from an EMBL/GenBank/DDBJ whole genome shotgun (WGS) entry which is preliminary data.</text>
</comment>
<evidence type="ECO:0000313" key="4">
    <source>
        <dbReference type="Proteomes" id="UP000635477"/>
    </source>
</evidence>
<sequence length="95" mass="10411">MVKLLPFADIQVPSHGFGLGNNLGLEQAEPVLLKAIELGCTFWDTAVVYRAGVNEIILGDFIKKHNVRDRIFVASKCGFDDEGDVTIKASHQGVR</sequence>
<reference evidence="3" key="2">
    <citation type="submission" date="2020-05" db="EMBL/GenBank/DDBJ databases">
        <authorList>
            <person name="Kim H.-S."/>
            <person name="Proctor R.H."/>
            <person name="Brown D.W."/>
        </authorList>
    </citation>
    <scope>NUCLEOTIDE SEQUENCE</scope>
    <source>
        <strain evidence="3">NRRL 22465</strain>
    </source>
</reference>
<gene>
    <name evidence="3" type="ORF">FZEAL_8510</name>
</gene>
<dbReference type="Gene3D" id="3.20.20.100">
    <property type="entry name" value="NADP-dependent oxidoreductase domain"/>
    <property type="match status" value="1"/>
</dbReference>
<accession>A0A8H4UEC4</accession>
<dbReference type="GO" id="GO:0016491">
    <property type="term" value="F:oxidoreductase activity"/>
    <property type="evidence" value="ECO:0007669"/>
    <property type="project" value="UniProtKB-KW"/>
</dbReference>
<protein>
    <recommendedName>
        <fullName evidence="2">NADP-dependent oxidoreductase domain-containing protein</fullName>
    </recommendedName>
</protein>
<dbReference type="EMBL" id="JABEYC010000728">
    <property type="protein sequence ID" value="KAF4974583.1"/>
    <property type="molecule type" value="Genomic_DNA"/>
</dbReference>
<evidence type="ECO:0000313" key="3">
    <source>
        <dbReference type="EMBL" id="KAF4974583.1"/>
    </source>
</evidence>
<dbReference type="InterPro" id="IPR023210">
    <property type="entry name" value="NADP_OxRdtase_dom"/>
</dbReference>
<keyword evidence="1" id="KW-0560">Oxidoreductase</keyword>
<evidence type="ECO:0000259" key="2">
    <source>
        <dbReference type="Pfam" id="PF00248"/>
    </source>
</evidence>
<dbReference type="Proteomes" id="UP000635477">
    <property type="component" value="Unassembled WGS sequence"/>
</dbReference>
<proteinExistence type="predicted"/>
<reference evidence="3" key="1">
    <citation type="journal article" date="2020" name="BMC Genomics">
        <title>Correction to: Identification and distribution of gene clusters required for synthesis of sphingolipid metabolism inhibitors in diverse species of the filamentous fungus Fusarium.</title>
        <authorList>
            <person name="Kim H.S."/>
            <person name="Lohmar J.M."/>
            <person name="Busman M."/>
            <person name="Brown D.W."/>
            <person name="Naumann T.A."/>
            <person name="Divon H.H."/>
            <person name="Lysoe E."/>
            <person name="Uhlig S."/>
            <person name="Proctor R.H."/>
        </authorList>
    </citation>
    <scope>NUCLEOTIDE SEQUENCE</scope>
    <source>
        <strain evidence="3">NRRL 22465</strain>
    </source>
</reference>
<dbReference type="InterPro" id="IPR036812">
    <property type="entry name" value="NAD(P)_OxRdtase_dom_sf"/>
</dbReference>
<dbReference type="SUPFAM" id="SSF51430">
    <property type="entry name" value="NAD(P)-linked oxidoreductase"/>
    <property type="match status" value="1"/>
</dbReference>
<keyword evidence="4" id="KW-1185">Reference proteome</keyword>